<dbReference type="RefSeq" id="WP_152753972.1">
    <property type="nucleotide sequence ID" value="NZ_SPSE01000054.1"/>
</dbReference>
<dbReference type="Pfam" id="PF14268">
    <property type="entry name" value="YoaP"/>
    <property type="match status" value="1"/>
</dbReference>
<keyword evidence="2" id="KW-0808">Transferase</keyword>
<dbReference type="SUPFAM" id="SSF55729">
    <property type="entry name" value="Acyl-CoA N-acyltransferases (Nat)"/>
    <property type="match status" value="1"/>
</dbReference>
<evidence type="ECO:0000259" key="1">
    <source>
        <dbReference type="PROSITE" id="PS51186"/>
    </source>
</evidence>
<dbReference type="GO" id="GO:0016747">
    <property type="term" value="F:acyltransferase activity, transferring groups other than amino-acyl groups"/>
    <property type="evidence" value="ECO:0007669"/>
    <property type="project" value="InterPro"/>
</dbReference>
<comment type="caution">
    <text evidence="2">The sequence shown here is derived from an EMBL/GenBank/DDBJ whole genome shotgun (WGS) entry which is preliminary data.</text>
</comment>
<dbReference type="InterPro" id="IPR000182">
    <property type="entry name" value="GNAT_dom"/>
</dbReference>
<dbReference type="EMBL" id="SPSF01000056">
    <property type="protein sequence ID" value="MPQ64825.1"/>
    <property type="molecule type" value="Genomic_DNA"/>
</dbReference>
<accession>A0A5N7J7Z5</accession>
<dbReference type="AlphaFoldDB" id="A0A5N7J7Z5"/>
<organism evidence="2 3">
    <name type="scientific">Clostridium estertheticum</name>
    <dbReference type="NCBI Taxonomy" id="238834"/>
    <lineage>
        <taxon>Bacteria</taxon>
        <taxon>Bacillati</taxon>
        <taxon>Bacillota</taxon>
        <taxon>Clostridia</taxon>
        <taxon>Eubacteriales</taxon>
        <taxon>Clostridiaceae</taxon>
        <taxon>Clostridium</taxon>
    </lineage>
</organism>
<reference evidence="2" key="1">
    <citation type="journal article" date="2019" name="Lett. Appl. Microbiol.">
        <title>A case of 'blown pack' spoilage of vacuum-packaged pork likely associated with Clostridium estertheticum in Canada.</title>
        <authorList>
            <person name="Zhang P."/>
            <person name="Ward P."/>
            <person name="McMullen L.M."/>
            <person name="Yang X."/>
        </authorList>
    </citation>
    <scope>NUCLEOTIDE SEQUENCE [LARGE SCALE GENOMIC DNA]</scope>
    <source>
        <strain evidence="2">MA19</strain>
    </source>
</reference>
<dbReference type="InterPro" id="IPR025685">
    <property type="entry name" value="YoaP-like_dom"/>
</dbReference>
<feature type="domain" description="N-acetyltransferase" evidence="1">
    <location>
        <begin position="6"/>
        <end position="154"/>
    </location>
</feature>
<dbReference type="InterPro" id="IPR016181">
    <property type="entry name" value="Acyl_CoA_acyltransferase"/>
</dbReference>
<dbReference type="PROSITE" id="PS51186">
    <property type="entry name" value="GNAT"/>
    <property type="match status" value="1"/>
</dbReference>
<proteinExistence type="predicted"/>
<gene>
    <name evidence="2" type="ORF">E4V82_22410</name>
</gene>
<dbReference type="Gene3D" id="3.40.630.30">
    <property type="match status" value="1"/>
</dbReference>
<dbReference type="Pfam" id="PF00583">
    <property type="entry name" value="Acetyltransf_1"/>
    <property type="match status" value="1"/>
</dbReference>
<sequence>MGNGFINLNADNISSEHLCCAIADKKHQYGVAVKKAWIADRIAEGHVFRKLNEKGKVFIEYTPLEKAWVPIVGDNYIFIYCLWVSGSFKGKGYGKELLDYCIADAKKQSKAGVCIISSKKKKPFLSEKKFMQKFGFETVDTIDGEYELLALSFDGSNPQFAPTAKTQKIDSETLTIYYGLQCPYIPNCIKQIEAYCKTNNIHIELIAVDSLEKSKRLPCVFNNWAVFYKGEFKTLHLLNEGYLKKCLKNQQIETYHLI</sequence>
<name>A0A5N7J7Z5_9CLOT</name>
<dbReference type="CDD" id="cd04301">
    <property type="entry name" value="NAT_SF"/>
    <property type="match status" value="1"/>
</dbReference>
<dbReference type="Proteomes" id="UP000342249">
    <property type="component" value="Unassembled WGS sequence"/>
</dbReference>
<evidence type="ECO:0000313" key="3">
    <source>
        <dbReference type="Proteomes" id="UP000342249"/>
    </source>
</evidence>
<protein>
    <submittedName>
        <fullName evidence="2">GNAT family N-acetyltransferase</fullName>
    </submittedName>
</protein>
<evidence type="ECO:0000313" key="2">
    <source>
        <dbReference type="EMBL" id="MPQ64825.1"/>
    </source>
</evidence>